<feature type="transmembrane region" description="Helical" evidence="6">
    <location>
        <begin position="113"/>
        <end position="133"/>
    </location>
</feature>
<keyword evidence="3 6" id="KW-0812">Transmembrane</keyword>
<evidence type="ECO:0000256" key="5">
    <source>
        <dbReference type="ARBA" id="ARBA00023136"/>
    </source>
</evidence>
<evidence type="ECO:0000256" key="6">
    <source>
        <dbReference type="SAM" id="Phobius"/>
    </source>
</evidence>
<dbReference type="EMBL" id="CP034145">
    <property type="protein sequence ID" value="AZH27060.1"/>
    <property type="molecule type" value="Genomic_DNA"/>
</dbReference>
<keyword evidence="5 6" id="KW-0472">Membrane</keyword>
<reference evidence="9" key="3">
    <citation type="submission" date="2018-10" db="EMBL/GenBank/DDBJ databases">
        <authorList>
            <person name="Whitman W."/>
            <person name="Huntemann M."/>
            <person name="Clum A."/>
            <person name="Pillay M."/>
            <person name="Palaniappan K."/>
            <person name="Varghese N."/>
            <person name="Mikhailova N."/>
            <person name="Stamatis D."/>
            <person name="Reddy T."/>
            <person name="Daum C."/>
            <person name="Shapiro N."/>
            <person name="Ivanova N."/>
            <person name="Kyrpides N."/>
            <person name="Woyke T."/>
        </authorList>
    </citation>
    <scope>NUCLEOTIDE SEQUENCE</scope>
    <source>
        <strain evidence="9">CGMCC 1.10124</strain>
    </source>
</reference>
<dbReference type="OrthoDB" id="198107at2157"/>
<keyword evidence="4 6" id="KW-1133">Transmembrane helix</keyword>
<protein>
    <submittedName>
        <fullName evidence="8">GtrA family protein</fullName>
    </submittedName>
    <submittedName>
        <fullName evidence="9">Putative flippase GtrA</fullName>
    </submittedName>
</protein>
<evidence type="ECO:0000313" key="10">
    <source>
        <dbReference type="Proteomes" id="UP000277326"/>
    </source>
</evidence>
<organism evidence="9 10">
    <name type="scientific">Haloplanus aerogenes</name>
    <dbReference type="NCBI Taxonomy" id="660522"/>
    <lineage>
        <taxon>Archaea</taxon>
        <taxon>Methanobacteriati</taxon>
        <taxon>Methanobacteriota</taxon>
        <taxon>Stenosarchaea group</taxon>
        <taxon>Halobacteria</taxon>
        <taxon>Halobacteriales</taxon>
        <taxon>Haloferacaceae</taxon>
        <taxon>Haloplanus</taxon>
    </lineage>
</organism>
<dbReference type="GeneID" id="38473122"/>
<sequence>MLRRFLRAVLIGPEAPQLRRFFLVGLVAAGFQTGLLGALVEWGNVQYLLAAIVSIEITIILQYGVNNRWTFHTSSHQNWRERARGLLRTNVVRGTAIPIQVGVLYALVSAAAIPYLVANGVGIVVSGIYRYVLDSRWTWQTAG</sequence>
<proteinExistence type="inferred from homology"/>
<evidence type="ECO:0000256" key="4">
    <source>
        <dbReference type="ARBA" id="ARBA00022989"/>
    </source>
</evidence>
<feature type="transmembrane region" description="Helical" evidence="6">
    <location>
        <begin position="86"/>
        <end position="107"/>
    </location>
</feature>
<reference evidence="9 10" key="1">
    <citation type="journal article" date="2015" name="Stand. Genomic Sci.">
        <title>Genomic Encyclopedia of Bacterial and Archaeal Type Strains, Phase III: the genomes of soil and plant-associated and newly described type strains.</title>
        <authorList>
            <person name="Whitman W.B."/>
            <person name="Woyke T."/>
            <person name="Klenk H.P."/>
            <person name="Zhou Y."/>
            <person name="Lilburn T.G."/>
            <person name="Beck B.J."/>
            <person name="De Vos P."/>
            <person name="Vandamme P."/>
            <person name="Eisen J.A."/>
            <person name="Garrity G."/>
            <person name="Hugenholtz P."/>
            <person name="Kyrpides N.C."/>
        </authorList>
    </citation>
    <scope>NUCLEOTIDE SEQUENCE [LARGE SCALE GENOMIC DNA]</scope>
    <source>
        <strain evidence="9 10">CGMCC 1.10124</strain>
    </source>
</reference>
<evidence type="ECO:0000313" key="9">
    <source>
        <dbReference type="EMBL" id="RMB13443.1"/>
    </source>
</evidence>
<dbReference type="Proteomes" id="UP000282007">
    <property type="component" value="Chromosome"/>
</dbReference>
<evidence type="ECO:0000256" key="1">
    <source>
        <dbReference type="ARBA" id="ARBA00004141"/>
    </source>
</evidence>
<dbReference type="PANTHER" id="PTHR38459:SF1">
    <property type="entry name" value="PROPHAGE BACTOPRENOL-LINKED GLUCOSE TRANSLOCASE HOMOLOG"/>
    <property type="match status" value="1"/>
</dbReference>
<dbReference type="PANTHER" id="PTHR38459">
    <property type="entry name" value="PROPHAGE BACTOPRENOL-LINKED GLUCOSE TRANSLOCASE HOMOLOG"/>
    <property type="match status" value="1"/>
</dbReference>
<dbReference type="InterPro" id="IPR007267">
    <property type="entry name" value="GtrA_DPMS_TM"/>
</dbReference>
<evidence type="ECO:0000259" key="7">
    <source>
        <dbReference type="Pfam" id="PF04138"/>
    </source>
</evidence>
<feature type="transmembrane region" description="Helical" evidence="6">
    <location>
        <begin position="46"/>
        <end position="65"/>
    </location>
</feature>
<dbReference type="InterPro" id="IPR051401">
    <property type="entry name" value="GtrA_CellWall_Glycosyl"/>
</dbReference>
<dbReference type="GO" id="GO:0000271">
    <property type="term" value="P:polysaccharide biosynthetic process"/>
    <property type="evidence" value="ECO:0007669"/>
    <property type="project" value="InterPro"/>
</dbReference>
<gene>
    <name evidence="9" type="ORF">ATH50_2777</name>
    <name evidence="8" type="ORF">DU502_17510</name>
</gene>
<feature type="transmembrane region" description="Helical" evidence="6">
    <location>
        <begin position="21"/>
        <end position="40"/>
    </location>
</feature>
<feature type="domain" description="GtrA/DPMS transmembrane" evidence="7">
    <location>
        <begin position="20"/>
        <end position="139"/>
    </location>
</feature>
<dbReference type="KEGG" id="haer:DU502_17510"/>
<reference evidence="8 11" key="2">
    <citation type="submission" date="2018-07" db="EMBL/GenBank/DDBJ databases">
        <title>Genome sequences of Haloplanus aerogenes JCM 16430T.</title>
        <authorList>
            <person name="Kim Y.B."/>
            <person name="Roh S.W."/>
        </authorList>
    </citation>
    <scope>NUCLEOTIDE SEQUENCE [LARGE SCALE GENOMIC DNA]</scope>
    <source>
        <strain evidence="8 11">JCM 16430</strain>
    </source>
</reference>
<accession>A0A3M0DCD8</accession>
<evidence type="ECO:0000313" key="11">
    <source>
        <dbReference type="Proteomes" id="UP000282007"/>
    </source>
</evidence>
<name>A0A3M0DCD8_9EURY</name>
<dbReference type="Proteomes" id="UP000277326">
    <property type="component" value="Unassembled WGS sequence"/>
</dbReference>
<comment type="subcellular location">
    <subcellularLocation>
        <location evidence="1">Membrane</location>
        <topology evidence="1">Multi-pass membrane protein</topology>
    </subcellularLocation>
</comment>
<evidence type="ECO:0000256" key="2">
    <source>
        <dbReference type="ARBA" id="ARBA00009399"/>
    </source>
</evidence>
<dbReference type="Pfam" id="PF04138">
    <property type="entry name" value="GtrA_DPMS_TM"/>
    <property type="match status" value="1"/>
</dbReference>
<dbReference type="RefSeq" id="WP_121921352.1">
    <property type="nucleotide sequence ID" value="NZ_CP034145.1"/>
</dbReference>
<comment type="similarity">
    <text evidence="2">Belongs to the GtrA family.</text>
</comment>
<dbReference type="AlphaFoldDB" id="A0A3M0DCD8"/>
<dbReference type="GO" id="GO:0005886">
    <property type="term" value="C:plasma membrane"/>
    <property type="evidence" value="ECO:0007669"/>
    <property type="project" value="TreeGrafter"/>
</dbReference>
<evidence type="ECO:0000256" key="3">
    <source>
        <dbReference type="ARBA" id="ARBA00022692"/>
    </source>
</evidence>
<dbReference type="EMBL" id="REFS01000005">
    <property type="protein sequence ID" value="RMB13443.1"/>
    <property type="molecule type" value="Genomic_DNA"/>
</dbReference>
<evidence type="ECO:0000313" key="8">
    <source>
        <dbReference type="EMBL" id="AZH27060.1"/>
    </source>
</evidence>
<keyword evidence="11" id="KW-1185">Reference proteome</keyword>